<feature type="region of interest" description="Disordered" evidence="1">
    <location>
        <begin position="375"/>
        <end position="410"/>
    </location>
</feature>
<dbReference type="PANTHER" id="PTHR33371">
    <property type="entry name" value="INTERMEMBRANE PHOSPHOLIPID TRANSPORT SYSTEM BINDING PROTEIN MLAD-RELATED"/>
    <property type="match status" value="1"/>
</dbReference>
<dbReference type="InterPro" id="IPR052336">
    <property type="entry name" value="MlaD_Phospholipid_Transporter"/>
</dbReference>
<dbReference type="Proteomes" id="UP000582974">
    <property type="component" value="Unassembled WGS sequence"/>
</dbReference>
<dbReference type="RefSeq" id="WP_180894026.1">
    <property type="nucleotide sequence ID" value="NZ_JACCKD010000006.1"/>
</dbReference>
<dbReference type="EMBL" id="JACCKD010000006">
    <property type="protein sequence ID" value="MBA0127198.1"/>
    <property type="molecule type" value="Genomic_DNA"/>
</dbReference>
<dbReference type="InterPro" id="IPR003399">
    <property type="entry name" value="Mce/MlaD"/>
</dbReference>
<dbReference type="SUPFAM" id="SSF58104">
    <property type="entry name" value="Methyl-accepting chemotaxis protein (MCP) signaling domain"/>
    <property type="match status" value="1"/>
</dbReference>
<feature type="domain" description="Mce/MlaD" evidence="2">
    <location>
        <begin position="30"/>
        <end position="105"/>
    </location>
</feature>
<sequence length="410" mass="43709">MWKRSLLIGGVLVGVLGGVAATSLASEDDYEVDFVVPSAAQLLEGSFVWIDGQEAGEVRDLEVRDGKAIVTAALDEAHAPLHEGTSARVEWQSVLGERIFSVDPGPADNAEIPSGAMYEGEVTQIEVDQVLAALDEETREELTSLLRGLNRTVDGNEEELKATLASAGPAVRALGEVLDAVGQDGPAIRRLVQQLEDMLGVLAEQHGDVSGVVENLTRTTDRLAEQRENVAEGLGELPGTLDAARETLDDVPEAVDAAVPLLEDFGPASERLTSVSRNLSPVLSELRPSVAELRPTLEATQVLLDHTPGLLDSAHGVLPQVTRTMNKLHPAVAHLRPYMPEAVGWVNNWGRDYASYDSQGHVWLGGLAQAGLAAMNDQPPGGTPPMSVEEPPPGEVVDQPWTDAHGSEMR</sequence>
<evidence type="ECO:0000313" key="3">
    <source>
        <dbReference type="EMBL" id="MBA0127198.1"/>
    </source>
</evidence>
<keyword evidence="4" id="KW-1185">Reference proteome</keyword>
<dbReference type="PANTHER" id="PTHR33371:SF4">
    <property type="entry name" value="INTERMEMBRANE PHOSPHOLIPID TRANSPORT SYSTEM BINDING PROTEIN MLAD"/>
    <property type="match status" value="1"/>
</dbReference>
<evidence type="ECO:0000313" key="4">
    <source>
        <dbReference type="Proteomes" id="UP000582974"/>
    </source>
</evidence>
<gene>
    <name evidence="3" type="ORF">H0B56_16730</name>
</gene>
<organism evidence="3 4">
    <name type="scientific">Haloechinothrix aidingensis</name>
    <dbReference type="NCBI Taxonomy" id="2752311"/>
    <lineage>
        <taxon>Bacteria</taxon>
        <taxon>Bacillati</taxon>
        <taxon>Actinomycetota</taxon>
        <taxon>Actinomycetes</taxon>
        <taxon>Pseudonocardiales</taxon>
        <taxon>Pseudonocardiaceae</taxon>
        <taxon>Haloechinothrix</taxon>
    </lineage>
</organism>
<proteinExistence type="predicted"/>
<name>A0A838ADJ3_9PSEU</name>
<evidence type="ECO:0000256" key="1">
    <source>
        <dbReference type="SAM" id="MobiDB-lite"/>
    </source>
</evidence>
<dbReference type="Pfam" id="PF02470">
    <property type="entry name" value="MlaD"/>
    <property type="match status" value="1"/>
</dbReference>
<dbReference type="AlphaFoldDB" id="A0A838ADJ3"/>
<accession>A0A838ADJ3</accession>
<comment type="caution">
    <text evidence="3">The sequence shown here is derived from an EMBL/GenBank/DDBJ whole genome shotgun (WGS) entry which is preliminary data.</text>
</comment>
<reference evidence="3 4" key="1">
    <citation type="submission" date="2020-07" db="EMBL/GenBank/DDBJ databases">
        <title>Genome of Haloechinothrix sp.</title>
        <authorList>
            <person name="Tang S.-K."/>
            <person name="Yang L."/>
            <person name="Zhu W.-Y."/>
        </authorList>
    </citation>
    <scope>NUCLEOTIDE SEQUENCE [LARGE SCALE GENOMIC DNA]</scope>
    <source>
        <strain evidence="3 4">YIM 98757</strain>
    </source>
</reference>
<protein>
    <submittedName>
        <fullName evidence="3">MCE family protein</fullName>
    </submittedName>
</protein>
<evidence type="ECO:0000259" key="2">
    <source>
        <dbReference type="Pfam" id="PF02470"/>
    </source>
</evidence>